<dbReference type="InterPro" id="IPR047137">
    <property type="entry name" value="ORF3"/>
</dbReference>
<dbReference type="InterPro" id="IPR005031">
    <property type="entry name" value="COQ10_START"/>
</dbReference>
<dbReference type="OrthoDB" id="3695445at2"/>
<proteinExistence type="predicted"/>
<feature type="region of interest" description="Disordered" evidence="1">
    <location>
        <begin position="147"/>
        <end position="170"/>
    </location>
</feature>
<dbReference type="EMBL" id="BJZR01000077">
    <property type="protein sequence ID" value="GEO93010.1"/>
    <property type="molecule type" value="Genomic_DNA"/>
</dbReference>
<name>A0A0U3IAY6_9MICC</name>
<reference evidence="3 5" key="1">
    <citation type="submission" date="2015-11" db="EMBL/GenBank/DDBJ databases">
        <title>Complete Genome Sequence of Kocuria flava strain HO-9041.</title>
        <authorList>
            <person name="Zhou M."/>
            <person name="Dai J."/>
        </authorList>
    </citation>
    <scope>NUCLEOTIDE SEQUENCE [LARGE SCALE GENOMIC DNA]</scope>
    <source>
        <strain evidence="3 5">HO-9041</strain>
    </source>
</reference>
<dbReference type="AlphaFoldDB" id="A0A0U3IAY6"/>
<feature type="region of interest" description="Disordered" evidence="1">
    <location>
        <begin position="201"/>
        <end position="282"/>
    </location>
</feature>
<dbReference type="EMBL" id="CP013254">
    <property type="protein sequence ID" value="ALU40588.1"/>
    <property type="molecule type" value="Genomic_DNA"/>
</dbReference>
<evidence type="ECO:0000313" key="5">
    <source>
        <dbReference type="Proteomes" id="UP000057181"/>
    </source>
</evidence>
<dbReference type="Gene3D" id="3.30.530.20">
    <property type="match status" value="1"/>
</dbReference>
<dbReference type="STRING" id="446860.AS188_13470"/>
<dbReference type="PANTHER" id="PTHR33824">
    <property type="entry name" value="POLYKETIDE CYCLASE/DEHYDRASE AND LIPID TRANSPORT SUPERFAMILY PROTEIN"/>
    <property type="match status" value="1"/>
</dbReference>
<evidence type="ECO:0000259" key="2">
    <source>
        <dbReference type="Pfam" id="PF03364"/>
    </source>
</evidence>
<dbReference type="PANTHER" id="PTHR33824:SF7">
    <property type="entry name" value="POLYKETIDE CYCLASE_DEHYDRASE AND LIPID TRANSPORT SUPERFAMILY PROTEIN"/>
    <property type="match status" value="1"/>
</dbReference>
<dbReference type="KEGG" id="kfv:AS188_13470"/>
<evidence type="ECO:0000313" key="6">
    <source>
        <dbReference type="Proteomes" id="UP000321155"/>
    </source>
</evidence>
<protein>
    <submittedName>
        <fullName evidence="3">Cyclase</fullName>
    </submittedName>
</protein>
<dbReference type="RefSeq" id="WP_058859274.1">
    <property type="nucleotide sequence ID" value="NZ_BJZR01000077.1"/>
</dbReference>
<dbReference type="Pfam" id="PF03364">
    <property type="entry name" value="Polyketide_cyc"/>
    <property type="match status" value="1"/>
</dbReference>
<dbReference type="Proteomes" id="UP000321155">
    <property type="component" value="Unassembled WGS sequence"/>
</dbReference>
<feature type="compositionally biased region" description="Low complexity" evidence="1">
    <location>
        <begin position="147"/>
        <end position="158"/>
    </location>
</feature>
<gene>
    <name evidence="3" type="ORF">AS188_13470</name>
    <name evidence="4" type="ORF">KFL01_23160</name>
</gene>
<evidence type="ECO:0000313" key="4">
    <source>
        <dbReference type="EMBL" id="GEO93010.1"/>
    </source>
</evidence>
<reference evidence="4 6" key="2">
    <citation type="submission" date="2019-07" db="EMBL/GenBank/DDBJ databases">
        <title>Whole genome shotgun sequence of Kocuria flava NBRC 107626.</title>
        <authorList>
            <person name="Hosoyama A."/>
            <person name="Uohara A."/>
            <person name="Ohji S."/>
            <person name="Ichikawa N."/>
        </authorList>
    </citation>
    <scope>NUCLEOTIDE SEQUENCE [LARGE SCALE GENOMIC DNA]</scope>
    <source>
        <strain evidence="4 6">NBRC 107626</strain>
    </source>
</reference>
<feature type="compositionally biased region" description="Basic and acidic residues" evidence="1">
    <location>
        <begin position="159"/>
        <end position="170"/>
    </location>
</feature>
<feature type="compositionally biased region" description="Basic and acidic residues" evidence="1">
    <location>
        <begin position="260"/>
        <end position="276"/>
    </location>
</feature>
<organism evidence="3 5">
    <name type="scientific">Kocuria flava</name>
    <dbReference type="NCBI Taxonomy" id="446860"/>
    <lineage>
        <taxon>Bacteria</taxon>
        <taxon>Bacillati</taxon>
        <taxon>Actinomycetota</taxon>
        <taxon>Actinomycetes</taxon>
        <taxon>Micrococcales</taxon>
        <taxon>Micrococcaceae</taxon>
        <taxon>Kocuria</taxon>
    </lineage>
</organism>
<dbReference type="Proteomes" id="UP000057181">
    <property type="component" value="Chromosome"/>
</dbReference>
<evidence type="ECO:0000313" key="3">
    <source>
        <dbReference type="EMBL" id="ALU40588.1"/>
    </source>
</evidence>
<evidence type="ECO:0000256" key="1">
    <source>
        <dbReference type="SAM" id="MobiDB-lite"/>
    </source>
</evidence>
<accession>A0A0U3IAY6</accession>
<keyword evidence="6" id="KW-1185">Reference proteome</keyword>
<sequence length="282" mass="29491">MSTEVEKTVVVDVPLATVYDQWTQFEEFPHFMSGVESVRQLEDDRLEWVAEIGGVRRQWQARILEQVPERKVAWAATEGATNAGAVTFEDAGEGRTRVHLELAYEPEGPVEKAGDALGVIGSRAEKDLERFKAFIEDEGYATGAWRGAIRPGAAPGAPDVRDAAASRGDDGGAGISGKAVAAGAAAAAAVAGAAAVAARAKDSGDDEPVTLEAPRETPAAPVSGQTEISREVPVPGERSTGEATQPPTAYDAASPVEEPATERIDPVTDRPVEGGDRPAGPR</sequence>
<dbReference type="InterPro" id="IPR023393">
    <property type="entry name" value="START-like_dom_sf"/>
</dbReference>
<dbReference type="SUPFAM" id="SSF55961">
    <property type="entry name" value="Bet v1-like"/>
    <property type="match status" value="1"/>
</dbReference>
<feature type="domain" description="Coenzyme Q-binding protein COQ10 START" evidence="2">
    <location>
        <begin position="11"/>
        <end position="130"/>
    </location>
</feature>
<dbReference type="CDD" id="cd07817">
    <property type="entry name" value="SRPBCC_8"/>
    <property type="match status" value="1"/>
</dbReference>